<name>A0ACB8RG79_9AGAM</name>
<reference evidence="1" key="1">
    <citation type="submission" date="2021-02" db="EMBL/GenBank/DDBJ databases">
        <authorList>
            <consortium name="DOE Joint Genome Institute"/>
            <person name="Ahrendt S."/>
            <person name="Looney B.P."/>
            <person name="Miyauchi S."/>
            <person name="Morin E."/>
            <person name="Drula E."/>
            <person name="Courty P.E."/>
            <person name="Chicoki N."/>
            <person name="Fauchery L."/>
            <person name="Kohler A."/>
            <person name="Kuo A."/>
            <person name="Labutti K."/>
            <person name="Pangilinan J."/>
            <person name="Lipzen A."/>
            <person name="Riley R."/>
            <person name="Andreopoulos W."/>
            <person name="He G."/>
            <person name="Johnson J."/>
            <person name="Barry K.W."/>
            <person name="Grigoriev I.V."/>
            <person name="Nagy L."/>
            <person name="Hibbett D."/>
            <person name="Henrissat B."/>
            <person name="Matheny P.B."/>
            <person name="Labbe J."/>
            <person name="Martin F."/>
        </authorList>
    </citation>
    <scope>NUCLEOTIDE SEQUENCE</scope>
    <source>
        <strain evidence="1">FP105234-sp</strain>
    </source>
</reference>
<proteinExistence type="predicted"/>
<keyword evidence="2" id="KW-1185">Reference proteome</keyword>
<evidence type="ECO:0000313" key="2">
    <source>
        <dbReference type="Proteomes" id="UP000814033"/>
    </source>
</evidence>
<gene>
    <name evidence="1" type="ORF">FA95DRAFT_1609818</name>
</gene>
<organism evidence="1 2">
    <name type="scientific">Auriscalpium vulgare</name>
    <dbReference type="NCBI Taxonomy" id="40419"/>
    <lineage>
        <taxon>Eukaryota</taxon>
        <taxon>Fungi</taxon>
        <taxon>Dikarya</taxon>
        <taxon>Basidiomycota</taxon>
        <taxon>Agaricomycotina</taxon>
        <taxon>Agaricomycetes</taxon>
        <taxon>Russulales</taxon>
        <taxon>Auriscalpiaceae</taxon>
        <taxon>Auriscalpium</taxon>
    </lineage>
</organism>
<comment type="caution">
    <text evidence="1">The sequence shown here is derived from an EMBL/GenBank/DDBJ whole genome shotgun (WGS) entry which is preliminary data.</text>
</comment>
<protein>
    <submittedName>
        <fullName evidence="1">Uncharacterized protein</fullName>
    </submittedName>
</protein>
<accession>A0ACB8RG79</accession>
<evidence type="ECO:0000313" key="1">
    <source>
        <dbReference type="EMBL" id="KAI0042899.1"/>
    </source>
</evidence>
<reference evidence="1" key="2">
    <citation type="journal article" date="2022" name="New Phytol.">
        <title>Evolutionary transition to the ectomycorrhizal habit in the genomes of a hyperdiverse lineage of mushroom-forming fungi.</title>
        <authorList>
            <person name="Looney B."/>
            <person name="Miyauchi S."/>
            <person name="Morin E."/>
            <person name="Drula E."/>
            <person name="Courty P.E."/>
            <person name="Kohler A."/>
            <person name="Kuo A."/>
            <person name="LaButti K."/>
            <person name="Pangilinan J."/>
            <person name="Lipzen A."/>
            <person name="Riley R."/>
            <person name="Andreopoulos W."/>
            <person name="He G."/>
            <person name="Johnson J."/>
            <person name="Nolan M."/>
            <person name="Tritt A."/>
            <person name="Barry K.W."/>
            <person name="Grigoriev I.V."/>
            <person name="Nagy L.G."/>
            <person name="Hibbett D."/>
            <person name="Henrissat B."/>
            <person name="Matheny P.B."/>
            <person name="Labbe J."/>
            <person name="Martin F.M."/>
        </authorList>
    </citation>
    <scope>NUCLEOTIDE SEQUENCE</scope>
    <source>
        <strain evidence="1">FP105234-sp</strain>
    </source>
</reference>
<sequence length="263" mass="29452">MRRVTFNSPSTRPVGDRLQYILALATRRCTTQITVSDVLSARTVYGGPAILRTSGRRRLARHVHFFGELIHPDGQGVRGLLYGSGSLDKYSIRAMTWQGATGAPQQSFRHYAILSFMRSIEKTVARNKVRVATIHPWFADTNILPFPVKLALAGIPLTPVDHIAAAIFYAATDPDPKTNGLPWVLPDEGPVFRLDRERLTLGVYGLLNQRVRRLTTFSANARLYVLLVRDLTRLFFGKGILAIVLLFGFAYELRSGLVEWPFS</sequence>
<dbReference type="Proteomes" id="UP000814033">
    <property type="component" value="Unassembled WGS sequence"/>
</dbReference>
<dbReference type="EMBL" id="MU276042">
    <property type="protein sequence ID" value="KAI0042899.1"/>
    <property type="molecule type" value="Genomic_DNA"/>
</dbReference>